<feature type="transmembrane region" description="Helical" evidence="6">
    <location>
        <begin position="107"/>
        <end position="130"/>
    </location>
</feature>
<dbReference type="AlphaFoldDB" id="A0AA91Q1C5"/>
<dbReference type="InterPro" id="IPR000326">
    <property type="entry name" value="PAP2/HPO"/>
</dbReference>
<feature type="transmembrane region" description="Helical" evidence="6">
    <location>
        <begin position="234"/>
        <end position="257"/>
    </location>
</feature>
<dbReference type="EMBL" id="LYUB02000005">
    <property type="protein sequence ID" value="OVF09430.1"/>
    <property type="molecule type" value="Genomic_DNA"/>
</dbReference>
<protein>
    <submittedName>
        <fullName evidence="8">Bifunctional diacylglycerol diphosphate phosphatase/phosphatidate phosphatase</fullName>
    </submittedName>
</protein>
<dbReference type="SUPFAM" id="SSF48317">
    <property type="entry name" value="Acid phosphatase/Vanadium-dependent haloperoxidase"/>
    <property type="match status" value="1"/>
</dbReference>
<evidence type="ECO:0000256" key="4">
    <source>
        <dbReference type="ARBA" id="ARBA00022989"/>
    </source>
</evidence>
<dbReference type="InterPro" id="IPR043216">
    <property type="entry name" value="PAP-like"/>
</dbReference>
<reference evidence="8 9" key="1">
    <citation type="submission" date="2017-04" db="EMBL/GenBank/DDBJ databases">
        <title>Draft genome of the yeast Clavispora lusitaniae type strain CBS 6936.</title>
        <authorList>
            <person name="Durrens P."/>
            <person name="Klopp C."/>
            <person name="Biteau N."/>
            <person name="Fitton-Ouhabi V."/>
            <person name="Dementhon K."/>
            <person name="Accoceberry I."/>
            <person name="Sherman D.J."/>
            <person name="Noel T."/>
        </authorList>
    </citation>
    <scope>NUCLEOTIDE SEQUENCE [LARGE SCALE GENOMIC DNA]</scope>
    <source>
        <strain evidence="8 9">CBS 6936</strain>
    </source>
</reference>
<feature type="transmembrane region" description="Helical" evidence="6">
    <location>
        <begin position="28"/>
        <end position="48"/>
    </location>
</feature>
<dbReference type="GO" id="GO:0008195">
    <property type="term" value="F:phosphatidate phosphatase activity"/>
    <property type="evidence" value="ECO:0007669"/>
    <property type="project" value="TreeGrafter"/>
</dbReference>
<dbReference type="GO" id="GO:0006644">
    <property type="term" value="P:phospholipid metabolic process"/>
    <property type="evidence" value="ECO:0007669"/>
    <property type="project" value="InterPro"/>
</dbReference>
<name>A0AA91Q1C5_CLALS</name>
<keyword evidence="4 6" id="KW-1133">Transmembrane helix</keyword>
<dbReference type="Gene3D" id="1.20.144.10">
    <property type="entry name" value="Phosphatidic acid phosphatase type 2/haloperoxidase"/>
    <property type="match status" value="1"/>
</dbReference>
<keyword evidence="5 6" id="KW-0472">Membrane</keyword>
<evidence type="ECO:0000256" key="1">
    <source>
        <dbReference type="ARBA" id="ARBA00004141"/>
    </source>
</evidence>
<evidence type="ECO:0000256" key="3">
    <source>
        <dbReference type="ARBA" id="ARBA00022692"/>
    </source>
</evidence>
<feature type="transmembrane region" description="Helical" evidence="6">
    <location>
        <begin position="209"/>
        <end position="228"/>
    </location>
</feature>
<feature type="transmembrane region" description="Helical" evidence="6">
    <location>
        <begin position="80"/>
        <end position="100"/>
    </location>
</feature>
<evidence type="ECO:0000256" key="6">
    <source>
        <dbReference type="SAM" id="Phobius"/>
    </source>
</evidence>
<comment type="subcellular location">
    <subcellularLocation>
        <location evidence="1">Membrane</location>
        <topology evidence="1">Multi-pass membrane protein</topology>
    </subcellularLocation>
</comment>
<comment type="caution">
    <text evidence="8">The sequence shown here is derived from an EMBL/GenBank/DDBJ whole genome shotgun (WGS) entry which is preliminary data.</text>
</comment>
<feature type="domain" description="Phosphatidic acid phosphatase type 2/haloperoxidase" evidence="7">
    <location>
        <begin position="114"/>
        <end position="256"/>
    </location>
</feature>
<comment type="similarity">
    <text evidence="2">Belongs to the PA-phosphatase related phosphoesterase family.</text>
</comment>
<dbReference type="PANTHER" id="PTHR10165">
    <property type="entry name" value="LIPID PHOSPHATE PHOSPHATASE"/>
    <property type="match status" value="1"/>
</dbReference>
<gene>
    <name evidence="8" type="ORF">A9F13_05g02387</name>
</gene>
<dbReference type="Pfam" id="PF01569">
    <property type="entry name" value="PAP2"/>
    <property type="match status" value="1"/>
</dbReference>
<sequence length="292" mass="32950">MDKFKKYLQGFTRSTFGLENIKGGRHVIHWRLTDVLFVALLMVLYPIVNNLQPFQRQFYINDLTISHPFAEHERVTSDELFWYAAWIPLSAIAVLSLVITKPKNKLYVTYVSVLGICISTLTSSIITGVLKNAFGRHRPDFLARCIPKADAPKDIMVFAKDVCTTDNIDRLMDGFRTTPSGHSSIAFGGLLYLSFWLSGQLTVTRPQTGAWRSALAFLPTLGAMLIALSRTEDYRHHFIDVFVGSVLGAVIATWSYFRLFPSFGALRCYEPRLLIDQEEIAPDSGYSPVEEV</sequence>
<dbReference type="PANTHER" id="PTHR10165:SF35">
    <property type="entry name" value="RE23632P"/>
    <property type="match status" value="1"/>
</dbReference>
<organism evidence="8 9">
    <name type="scientific">Clavispora lusitaniae</name>
    <name type="common">Candida lusitaniae</name>
    <dbReference type="NCBI Taxonomy" id="36911"/>
    <lineage>
        <taxon>Eukaryota</taxon>
        <taxon>Fungi</taxon>
        <taxon>Dikarya</taxon>
        <taxon>Ascomycota</taxon>
        <taxon>Saccharomycotina</taxon>
        <taxon>Pichiomycetes</taxon>
        <taxon>Metschnikowiaceae</taxon>
        <taxon>Clavispora</taxon>
    </lineage>
</organism>
<evidence type="ECO:0000259" key="7">
    <source>
        <dbReference type="SMART" id="SM00014"/>
    </source>
</evidence>
<accession>A0AA91Q1C5</accession>
<dbReference type="KEGG" id="clus:A9F13_05g02387"/>
<dbReference type="SMART" id="SM00014">
    <property type="entry name" value="acidPPc"/>
    <property type="match status" value="1"/>
</dbReference>
<evidence type="ECO:0000256" key="2">
    <source>
        <dbReference type="ARBA" id="ARBA00008816"/>
    </source>
</evidence>
<dbReference type="Proteomes" id="UP000195602">
    <property type="component" value="Unassembled WGS sequence"/>
</dbReference>
<proteinExistence type="inferred from homology"/>
<evidence type="ECO:0000313" key="8">
    <source>
        <dbReference type="EMBL" id="OVF09430.1"/>
    </source>
</evidence>
<feature type="transmembrane region" description="Helical" evidence="6">
    <location>
        <begin position="180"/>
        <end position="197"/>
    </location>
</feature>
<dbReference type="InterPro" id="IPR036938">
    <property type="entry name" value="PAP2/HPO_sf"/>
</dbReference>
<dbReference type="CDD" id="cd03390">
    <property type="entry name" value="PAP2_containing_1_like"/>
    <property type="match status" value="1"/>
</dbReference>
<dbReference type="GO" id="GO:0046839">
    <property type="term" value="P:phospholipid dephosphorylation"/>
    <property type="evidence" value="ECO:0007669"/>
    <property type="project" value="TreeGrafter"/>
</dbReference>
<evidence type="ECO:0000313" key="9">
    <source>
        <dbReference type="Proteomes" id="UP000195602"/>
    </source>
</evidence>
<dbReference type="GO" id="GO:0016020">
    <property type="term" value="C:membrane"/>
    <property type="evidence" value="ECO:0007669"/>
    <property type="project" value="UniProtKB-SubCell"/>
</dbReference>
<evidence type="ECO:0000256" key="5">
    <source>
        <dbReference type="ARBA" id="ARBA00023136"/>
    </source>
</evidence>
<keyword evidence="3 6" id="KW-0812">Transmembrane</keyword>